<keyword evidence="3" id="KW-0645">Protease</keyword>
<dbReference type="Gene3D" id="3.40.630.10">
    <property type="entry name" value="Zn peptidases"/>
    <property type="match status" value="1"/>
</dbReference>
<keyword evidence="7" id="KW-0224">Dipeptidase</keyword>
<dbReference type="EMBL" id="MCOL01000001">
    <property type="protein sequence ID" value="ODO61280.1"/>
    <property type="molecule type" value="Genomic_DNA"/>
</dbReference>
<dbReference type="GO" id="GO:0008237">
    <property type="term" value="F:metallopeptidase activity"/>
    <property type="evidence" value="ECO:0007669"/>
    <property type="project" value="UniProtKB-KW"/>
</dbReference>
<evidence type="ECO:0000256" key="8">
    <source>
        <dbReference type="ARBA" id="ARBA00023049"/>
    </source>
</evidence>
<dbReference type="Gene3D" id="3.30.70.360">
    <property type="match status" value="2"/>
</dbReference>
<evidence type="ECO:0000256" key="1">
    <source>
        <dbReference type="ARBA" id="ARBA00001947"/>
    </source>
</evidence>
<dbReference type="PATRIC" id="fig|1590.306.peg.1253"/>
<dbReference type="Pfam" id="PF01546">
    <property type="entry name" value="Peptidase_M20"/>
    <property type="match status" value="1"/>
</dbReference>
<dbReference type="InterPro" id="IPR050072">
    <property type="entry name" value="Peptidase_M20A"/>
</dbReference>
<evidence type="ECO:0000313" key="10">
    <source>
        <dbReference type="Proteomes" id="UP000094892"/>
    </source>
</evidence>
<dbReference type="NCBIfam" id="TIGR01887">
    <property type="entry name" value="dipeptidaselike"/>
    <property type="match status" value="1"/>
</dbReference>
<evidence type="ECO:0000256" key="7">
    <source>
        <dbReference type="ARBA" id="ARBA00022997"/>
    </source>
</evidence>
<dbReference type="SUPFAM" id="SSF53187">
    <property type="entry name" value="Zn-dependent exopeptidases"/>
    <property type="match status" value="1"/>
</dbReference>
<dbReference type="NCBIfam" id="NF005591">
    <property type="entry name" value="PRK07318.1"/>
    <property type="match status" value="1"/>
</dbReference>
<comment type="similarity">
    <text evidence="2">Belongs to the peptidase M20A family.</text>
</comment>
<dbReference type="PANTHER" id="PTHR43808:SF31">
    <property type="entry name" value="N-ACETYL-L-CITRULLINE DEACETYLASE"/>
    <property type="match status" value="1"/>
</dbReference>
<evidence type="ECO:0000256" key="4">
    <source>
        <dbReference type="ARBA" id="ARBA00022723"/>
    </source>
</evidence>
<dbReference type="EC" id="3.5.1.18" evidence="9"/>
<dbReference type="GO" id="GO:0008270">
    <property type="term" value="F:zinc ion binding"/>
    <property type="evidence" value="ECO:0007669"/>
    <property type="project" value="InterPro"/>
</dbReference>
<evidence type="ECO:0000256" key="5">
    <source>
        <dbReference type="ARBA" id="ARBA00022801"/>
    </source>
</evidence>
<accession>A0A1E3KR54</accession>
<protein>
    <submittedName>
        <fullName evidence="9">Succinyl-diaminopimelate desuccinylase</fullName>
        <ecNumber evidence="9">3.5.1.18</ecNumber>
    </submittedName>
</protein>
<dbReference type="GO" id="GO:0009014">
    <property type="term" value="F:succinyl-diaminopimelate desuccinylase activity"/>
    <property type="evidence" value="ECO:0007669"/>
    <property type="project" value="UniProtKB-EC"/>
</dbReference>
<sequence length="473" mass="51636">MWEEFNMSVDWKNEATKHQDDYLADLTTMLRVPSFRDDSQATDDAPLGPGPKQALTTFLAIAERDGFKTKNIDNLVGYAEIGEGDETLAILAHVDEMPAGNGWDTDPFEPTIKDGKMYARGVSDDKGPGMAAYYGLKIVKELGLKLNKKIRFIVGTDEESNWTGMKRYFEVEPAPTLGFSPDAMFPLINGEKGNVSLQLHFGHEDNGDFNLVSFDSGLRENMVPRDAEAVVATDDNEQLAADFTAFLDQQPVTGELTVVPEGVKLEVVGKAAHGMEPRNGINAGTYLATFLTNYAFADDAAAFLDFVANKLHDDSRANQLGLAYKDDVMGDLTMNVGLISFDHQKGGALTLNFRYPKGIEPADLTAKVQAQLPAGATVTQGDFMVPHYVDPEDPIVKDLMDVYRRQTGDTASQPQIVGGGTYGRMMARGVAFGALFPDTEDTMHQANEFQPIDELMAAMAIYAESIAVLATDK</sequence>
<evidence type="ECO:0000256" key="2">
    <source>
        <dbReference type="ARBA" id="ARBA00006247"/>
    </source>
</evidence>
<evidence type="ECO:0000256" key="6">
    <source>
        <dbReference type="ARBA" id="ARBA00022833"/>
    </source>
</evidence>
<name>A0A1E3KR54_LACPN</name>
<evidence type="ECO:0000313" key="9">
    <source>
        <dbReference type="EMBL" id="ODO61280.1"/>
    </source>
</evidence>
<keyword evidence="5 9" id="KW-0378">Hydrolase</keyword>
<keyword evidence="4" id="KW-0479">Metal-binding</keyword>
<organism evidence="9 10">
    <name type="scientific">Lactiplantibacillus plantarum</name>
    <name type="common">Lactobacillus plantarum</name>
    <dbReference type="NCBI Taxonomy" id="1590"/>
    <lineage>
        <taxon>Bacteria</taxon>
        <taxon>Bacillati</taxon>
        <taxon>Bacillota</taxon>
        <taxon>Bacilli</taxon>
        <taxon>Lactobacillales</taxon>
        <taxon>Lactobacillaceae</taxon>
        <taxon>Lactiplantibacillus</taxon>
    </lineage>
</organism>
<dbReference type="GO" id="GO:0008777">
    <property type="term" value="F:acetylornithine deacetylase activity"/>
    <property type="evidence" value="ECO:0007669"/>
    <property type="project" value="TreeGrafter"/>
</dbReference>
<comment type="cofactor">
    <cofactor evidence="1">
        <name>Zn(2+)</name>
        <dbReference type="ChEBI" id="CHEBI:29105"/>
    </cofactor>
</comment>
<dbReference type="GO" id="GO:0006508">
    <property type="term" value="P:proteolysis"/>
    <property type="evidence" value="ECO:0007669"/>
    <property type="project" value="UniProtKB-KW"/>
</dbReference>
<dbReference type="InterPro" id="IPR036264">
    <property type="entry name" value="Bact_exopeptidase_dim_dom"/>
</dbReference>
<gene>
    <name evidence="9" type="primary">dapE</name>
    <name evidence="9" type="ORF">LPJSA22_01253</name>
</gene>
<dbReference type="PANTHER" id="PTHR43808">
    <property type="entry name" value="ACETYLORNITHINE DEACETYLASE"/>
    <property type="match status" value="1"/>
</dbReference>
<keyword evidence="8" id="KW-0482">Metalloprotease</keyword>
<dbReference type="GO" id="GO:0006526">
    <property type="term" value="P:L-arginine biosynthetic process"/>
    <property type="evidence" value="ECO:0007669"/>
    <property type="project" value="TreeGrafter"/>
</dbReference>
<evidence type="ECO:0000256" key="3">
    <source>
        <dbReference type="ARBA" id="ARBA00022670"/>
    </source>
</evidence>
<comment type="caution">
    <text evidence="9">The sequence shown here is derived from an EMBL/GenBank/DDBJ whole genome shotgun (WGS) entry which is preliminary data.</text>
</comment>
<dbReference type="GO" id="GO:0016805">
    <property type="term" value="F:dipeptidase activity"/>
    <property type="evidence" value="ECO:0007669"/>
    <property type="project" value="UniProtKB-KW"/>
</dbReference>
<keyword evidence="6" id="KW-0862">Zinc</keyword>
<dbReference type="InterPro" id="IPR010964">
    <property type="entry name" value="M20A_pepV-rel"/>
</dbReference>
<dbReference type="CDD" id="cd03888">
    <property type="entry name" value="M20_PepV"/>
    <property type="match status" value="1"/>
</dbReference>
<proteinExistence type="inferred from homology"/>
<dbReference type="SUPFAM" id="SSF55031">
    <property type="entry name" value="Bacterial exopeptidase dimerisation domain"/>
    <property type="match status" value="1"/>
</dbReference>
<dbReference type="InterPro" id="IPR002933">
    <property type="entry name" value="Peptidase_M20"/>
</dbReference>
<dbReference type="Proteomes" id="UP000094892">
    <property type="component" value="Unassembled WGS sequence"/>
</dbReference>
<dbReference type="AlphaFoldDB" id="A0A1E3KR54"/>
<reference evidence="9 10" key="1">
    <citation type="submission" date="2016-08" db="EMBL/GenBank/DDBJ databases">
        <title>Genome sequencing of Lactobacillus plantarum JSA22, isolated from fermented soybean paste.</title>
        <authorList>
            <person name="Choi H.S."/>
        </authorList>
    </citation>
    <scope>NUCLEOTIDE SEQUENCE [LARGE SCALE GENOMIC DNA]</scope>
    <source>
        <strain evidence="9 10">JSA22</strain>
    </source>
</reference>